<gene>
    <name evidence="4" type="ORF">MNBD_ACTINO02-58</name>
</gene>
<evidence type="ECO:0000256" key="2">
    <source>
        <dbReference type="SAM" id="MobiDB-lite"/>
    </source>
</evidence>
<evidence type="ECO:0000256" key="1">
    <source>
        <dbReference type="ARBA" id="ARBA00022801"/>
    </source>
</evidence>
<accession>A0A3B0TP62</accession>
<dbReference type="GO" id="GO:0016787">
    <property type="term" value="F:hydrolase activity"/>
    <property type="evidence" value="ECO:0007669"/>
    <property type="project" value="UniProtKB-KW"/>
</dbReference>
<dbReference type="Gene3D" id="2.40.260.10">
    <property type="entry name" value="Sortase"/>
    <property type="match status" value="1"/>
</dbReference>
<dbReference type="Pfam" id="PF04203">
    <property type="entry name" value="Sortase"/>
    <property type="match status" value="1"/>
</dbReference>
<evidence type="ECO:0000313" key="4">
    <source>
        <dbReference type="EMBL" id="VAW08856.1"/>
    </source>
</evidence>
<keyword evidence="1" id="KW-0378">Hydrolase</keyword>
<organism evidence="4">
    <name type="scientific">hydrothermal vent metagenome</name>
    <dbReference type="NCBI Taxonomy" id="652676"/>
    <lineage>
        <taxon>unclassified sequences</taxon>
        <taxon>metagenomes</taxon>
        <taxon>ecological metagenomes</taxon>
    </lineage>
</organism>
<proteinExistence type="predicted"/>
<name>A0A3B0TP62_9ZZZZ</name>
<dbReference type="InterPro" id="IPR023365">
    <property type="entry name" value="Sortase_dom-sf"/>
</dbReference>
<feature type="region of interest" description="Disordered" evidence="2">
    <location>
        <begin position="1"/>
        <end position="26"/>
    </location>
</feature>
<keyword evidence="3" id="KW-0812">Transmembrane</keyword>
<evidence type="ECO:0008006" key="5">
    <source>
        <dbReference type="Google" id="ProtNLM"/>
    </source>
</evidence>
<dbReference type="EMBL" id="UOEK01000500">
    <property type="protein sequence ID" value="VAW08856.1"/>
    <property type="molecule type" value="Genomic_DNA"/>
</dbReference>
<feature type="compositionally biased region" description="Acidic residues" evidence="2">
    <location>
        <begin position="7"/>
        <end position="21"/>
    </location>
</feature>
<dbReference type="SUPFAM" id="SSF63817">
    <property type="entry name" value="Sortase"/>
    <property type="match status" value="1"/>
</dbReference>
<keyword evidence="3" id="KW-1133">Transmembrane helix</keyword>
<dbReference type="NCBIfam" id="TIGR01076">
    <property type="entry name" value="sortase_fam"/>
    <property type="match status" value="1"/>
</dbReference>
<dbReference type="InterPro" id="IPR005754">
    <property type="entry name" value="Sortase"/>
</dbReference>
<sequence length="268" mass="28976">MQTQEITDIDVDPVADVDGDDSTSGVVPRSRRARYIRGVGWLFINVGLFLVGFVVHALFITTYFSQQNQGALNEQRIENNRTAVIEEVEWTPPTDVLAVEDPQTGEFISQGPTETLTIKRESVPPVGEAFAIIRADIPSLANGWNVVEGVTVAALKNGAGHMPGTPLPGQPGNSVIAGHRTTYGAPFSDLDLLEIGDPIEVETALGLNIYIVREVIIVDPTDVWVTDNRDGAWLTLTTCEPKFSARKRLIVFAELVSGPNAATIQGSL</sequence>
<dbReference type="InterPro" id="IPR042003">
    <property type="entry name" value="Sortase_E"/>
</dbReference>
<dbReference type="AlphaFoldDB" id="A0A3B0TP62"/>
<keyword evidence="3" id="KW-0472">Membrane</keyword>
<dbReference type="CDD" id="cd05830">
    <property type="entry name" value="Sortase_E"/>
    <property type="match status" value="1"/>
</dbReference>
<evidence type="ECO:0000256" key="3">
    <source>
        <dbReference type="SAM" id="Phobius"/>
    </source>
</evidence>
<feature type="transmembrane region" description="Helical" evidence="3">
    <location>
        <begin position="39"/>
        <end position="64"/>
    </location>
</feature>
<reference evidence="4" key="1">
    <citation type="submission" date="2018-06" db="EMBL/GenBank/DDBJ databases">
        <authorList>
            <person name="Zhirakovskaya E."/>
        </authorList>
    </citation>
    <scope>NUCLEOTIDE SEQUENCE</scope>
</reference>
<protein>
    <recommendedName>
        <fullName evidence="5">Class E sortase</fullName>
    </recommendedName>
</protein>